<dbReference type="CDD" id="cd00082">
    <property type="entry name" value="HisKA"/>
    <property type="match status" value="1"/>
</dbReference>
<evidence type="ECO:0000259" key="9">
    <source>
        <dbReference type="PROSITE" id="PS50110"/>
    </source>
</evidence>
<dbReference type="PANTHER" id="PTHR43047:SF72">
    <property type="entry name" value="OSMOSENSING HISTIDINE PROTEIN KINASE SLN1"/>
    <property type="match status" value="1"/>
</dbReference>
<dbReference type="PANTHER" id="PTHR43047">
    <property type="entry name" value="TWO-COMPONENT HISTIDINE PROTEIN KINASE"/>
    <property type="match status" value="1"/>
</dbReference>
<dbReference type="Gene3D" id="1.10.287.130">
    <property type="match status" value="1"/>
</dbReference>
<dbReference type="InterPro" id="IPR036097">
    <property type="entry name" value="HisK_dim/P_sf"/>
</dbReference>
<name>A0ABW2UNZ7_9RHOB</name>
<evidence type="ECO:0000256" key="4">
    <source>
        <dbReference type="ARBA" id="ARBA00022679"/>
    </source>
</evidence>
<feature type="transmembrane region" description="Helical" evidence="7">
    <location>
        <begin position="76"/>
        <end position="96"/>
    </location>
</feature>
<dbReference type="Pfam" id="PF00072">
    <property type="entry name" value="Response_reg"/>
    <property type="match status" value="1"/>
</dbReference>
<dbReference type="RefSeq" id="WP_377406909.1">
    <property type="nucleotide sequence ID" value="NZ_JBHTFQ010000019.1"/>
</dbReference>
<evidence type="ECO:0000256" key="2">
    <source>
        <dbReference type="ARBA" id="ARBA00012438"/>
    </source>
</evidence>
<evidence type="ECO:0000313" key="11">
    <source>
        <dbReference type="Proteomes" id="UP001596516"/>
    </source>
</evidence>
<comment type="catalytic activity">
    <reaction evidence="1">
        <text>ATP + protein L-histidine = ADP + protein N-phospho-L-histidine.</text>
        <dbReference type="EC" id="2.7.13.3"/>
    </reaction>
</comment>
<dbReference type="PRINTS" id="PR00344">
    <property type="entry name" value="BCTRLSENSOR"/>
</dbReference>
<evidence type="ECO:0000256" key="6">
    <source>
        <dbReference type="PROSITE-ProRule" id="PRU00169"/>
    </source>
</evidence>
<reference evidence="11" key="1">
    <citation type="journal article" date="2019" name="Int. J. Syst. Evol. Microbiol.">
        <title>The Global Catalogue of Microorganisms (GCM) 10K type strain sequencing project: providing services to taxonomists for standard genome sequencing and annotation.</title>
        <authorList>
            <consortium name="The Broad Institute Genomics Platform"/>
            <consortium name="The Broad Institute Genome Sequencing Center for Infectious Disease"/>
            <person name="Wu L."/>
            <person name="Ma J."/>
        </authorList>
    </citation>
    <scope>NUCLEOTIDE SEQUENCE [LARGE SCALE GENOMIC DNA]</scope>
    <source>
        <strain evidence="11">CGMCC 1.12750</strain>
    </source>
</reference>
<dbReference type="InterPro" id="IPR003594">
    <property type="entry name" value="HATPase_dom"/>
</dbReference>
<dbReference type="InterPro" id="IPR003661">
    <property type="entry name" value="HisK_dim/P_dom"/>
</dbReference>
<dbReference type="Pfam" id="PF02518">
    <property type="entry name" value="HATPase_c"/>
    <property type="match status" value="1"/>
</dbReference>
<keyword evidence="5 10" id="KW-0418">Kinase</keyword>
<dbReference type="SMART" id="SM00448">
    <property type="entry name" value="REC"/>
    <property type="match status" value="1"/>
</dbReference>
<sequence length="868" mass="93841">MDGDHRRLAAPALAGTGDELRNRGMFFSSITVPRVALLAARFEAEPLRVIVVISVALVLWSLALTTPTALRGGNPLAIDLAVHAAVIAVVIGLAVFPGCQLWLAVVLFTLAFGVSLLVQAALVPGYLPDNAAQLIAAGYVLNLAIGTLAGLAGRFVLWRLMESAGRRSAEVAMAITVTAAYAAFAPPLALWFVTAMVDPSPPGAFGDVLGLSEHAAAAMMRGYRGALACGVVLFIFLDPPVRRDLVCAARLLPVFLLLAVLSLAGVSLHPALDVTVAAICISLLFPVKASILASAIGIPLYAGLTGAMVDLSPPANAQGAILEIYSVIALALLLMVLVLRFRSRQRILMQRETMSRLFRIQDFAQIGLFVVDVAQGQIQLDPTGRKLLGVAVSACPLGALRRRLHPGDLRQLTEVMRVAGPEPRSLTLRFQRDPLGAPGDYAFIKLFVWYEVVAGGRTYAYGLLLDTTTDMRRECELRRVLAELSDRQGRQTQMFSIISHELRTPAAIMSMLIDEVDSGTPWPEAAPRLRSVTEQLLSILADMRQAVRPEENLPIRWETFSPQMLAETVRNTFALMADPRGIEITLQMPAEAAAQRVTDKVRLNQALSNLVKNAIIHSGCDRIVISYSERLEGEEGLSGVWTVSDNGCGIPAEEVPTLFQPFSRTVRGSRSAADGTGLGLFVVKSAAESLGGRLEFLETLRGATFRLILPLALPYETSPTPPRSGPHDFRNMRVLLVEDNPMVGEITCLRLGKMFKSVTWARNGSEGLLRAAAERPDVIITDLFMPELGGDEMIAELRRRRVNVPIIGLTAAMVGEDSRRLERAGADAILEKPVSQAQMSEILSAVIAARARQVRPAEQEQLREAAAE</sequence>
<evidence type="ECO:0000256" key="3">
    <source>
        <dbReference type="ARBA" id="ARBA00022553"/>
    </source>
</evidence>
<dbReference type="InterPro" id="IPR004358">
    <property type="entry name" value="Sig_transdc_His_kin-like_C"/>
</dbReference>
<comment type="caution">
    <text evidence="10">The sequence shown here is derived from an EMBL/GenBank/DDBJ whole genome shotgun (WGS) entry which is preliminary data.</text>
</comment>
<dbReference type="SUPFAM" id="SSF52172">
    <property type="entry name" value="CheY-like"/>
    <property type="match status" value="1"/>
</dbReference>
<dbReference type="InterPro" id="IPR011006">
    <property type="entry name" value="CheY-like_superfamily"/>
</dbReference>
<organism evidence="10 11">
    <name type="scientific">Plastorhodobacter daqingensis</name>
    <dbReference type="NCBI Taxonomy" id="1387281"/>
    <lineage>
        <taxon>Bacteria</taxon>
        <taxon>Pseudomonadati</taxon>
        <taxon>Pseudomonadota</taxon>
        <taxon>Alphaproteobacteria</taxon>
        <taxon>Rhodobacterales</taxon>
        <taxon>Paracoccaceae</taxon>
        <taxon>Plastorhodobacter</taxon>
    </lineage>
</organism>
<feature type="domain" description="Response regulatory" evidence="9">
    <location>
        <begin position="733"/>
        <end position="847"/>
    </location>
</feature>
<dbReference type="SMART" id="SM00387">
    <property type="entry name" value="HATPase_c"/>
    <property type="match status" value="1"/>
</dbReference>
<dbReference type="PROSITE" id="PS50109">
    <property type="entry name" value="HIS_KIN"/>
    <property type="match status" value="1"/>
</dbReference>
<feature type="transmembrane region" description="Helical" evidence="7">
    <location>
        <begin position="169"/>
        <end position="194"/>
    </location>
</feature>
<feature type="transmembrane region" description="Helical" evidence="7">
    <location>
        <begin position="214"/>
        <end position="237"/>
    </location>
</feature>
<dbReference type="InterPro" id="IPR001789">
    <property type="entry name" value="Sig_transdc_resp-reg_receiver"/>
</dbReference>
<dbReference type="InterPro" id="IPR036890">
    <property type="entry name" value="HATPase_C_sf"/>
</dbReference>
<feature type="modified residue" description="4-aspartylphosphate" evidence="6">
    <location>
        <position position="782"/>
    </location>
</feature>
<keyword evidence="11" id="KW-1185">Reference proteome</keyword>
<dbReference type="SUPFAM" id="SSF47384">
    <property type="entry name" value="Homodimeric domain of signal transducing histidine kinase"/>
    <property type="match status" value="1"/>
</dbReference>
<protein>
    <recommendedName>
        <fullName evidence="2">histidine kinase</fullName>
        <ecNumber evidence="2">2.7.13.3</ecNumber>
    </recommendedName>
</protein>
<accession>A0ABW2UNZ7</accession>
<feature type="transmembrane region" description="Helical" evidence="7">
    <location>
        <begin position="101"/>
        <end position="122"/>
    </location>
</feature>
<proteinExistence type="predicted"/>
<dbReference type="EMBL" id="JBHTFQ010000019">
    <property type="protein sequence ID" value="MFC7706371.1"/>
    <property type="molecule type" value="Genomic_DNA"/>
</dbReference>
<keyword evidence="4" id="KW-0808">Transferase</keyword>
<dbReference type="Gene3D" id="3.40.50.2300">
    <property type="match status" value="1"/>
</dbReference>
<feature type="transmembrane region" description="Helical" evidence="7">
    <location>
        <begin position="322"/>
        <end position="341"/>
    </location>
</feature>
<keyword evidence="7" id="KW-0472">Membrane</keyword>
<feature type="transmembrane region" description="Helical" evidence="7">
    <location>
        <begin position="249"/>
        <end position="268"/>
    </location>
</feature>
<dbReference type="CDD" id="cd17546">
    <property type="entry name" value="REC_hyHK_CKI1_RcsC-like"/>
    <property type="match status" value="1"/>
</dbReference>
<evidence type="ECO:0000256" key="7">
    <source>
        <dbReference type="SAM" id="Phobius"/>
    </source>
</evidence>
<dbReference type="Proteomes" id="UP001596516">
    <property type="component" value="Unassembled WGS sequence"/>
</dbReference>
<dbReference type="PROSITE" id="PS50110">
    <property type="entry name" value="RESPONSE_REGULATORY"/>
    <property type="match status" value="1"/>
</dbReference>
<dbReference type="InterPro" id="IPR005467">
    <property type="entry name" value="His_kinase_dom"/>
</dbReference>
<feature type="transmembrane region" description="Helical" evidence="7">
    <location>
        <begin position="49"/>
        <end position="70"/>
    </location>
</feature>
<feature type="domain" description="Histidine kinase" evidence="8">
    <location>
        <begin position="497"/>
        <end position="713"/>
    </location>
</feature>
<evidence type="ECO:0000313" key="10">
    <source>
        <dbReference type="EMBL" id="MFC7706371.1"/>
    </source>
</evidence>
<gene>
    <name evidence="10" type="ORF">ACFQXB_19560</name>
</gene>
<dbReference type="Gene3D" id="3.30.565.10">
    <property type="entry name" value="Histidine kinase-like ATPase, C-terminal domain"/>
    <property type="match status" value="1"/>
</dbReference>
<dbReference type="CDD" id="cd00075">
    <property type="entry name" value="HATPase"/>
    <property type="match status" value="1"/>
</dbReference>
<dbReference type="SUPFAM" id="SSF55874">
    <property type="entry name" value="ATPase domain of HSP90 chaperone/DNA topoisomerase II/histidine kinase"/>
    <property type="match status" value="1"/>
</dbReference>
<evidence type="ECO:0000256" key="1">
    <source>
        <dbReference type="ARBA" id="ARBA00000085"/>
    </source>
</evidence>
<feature type="transmembrane region" description="Helical" evidence="7">
    <location>
        <begin position="134"/>
        <end position="157"/>
    </location>
</feature>
<dbReference type="GO" id="GO:0016301">
    <property type="term" value="F:kinase activity"/>
    <property type="evidence" value="ECO:0007669"/>
    <property type="project" value="UniProtKB-KW"/>
</dbReference>
<evidence type="ECO:0000259" key="8">
    <source>
        <dbReference type="PROSITE" id="PS50109"/>
    </source>
</evidence>
<dbReference type="EC" id="2.7.13.3" evidence="2"/>
<feature type="transmembrane region" description="Helical" evidence="7">
    <location>
        <begin position="274"/>
        <end position="301"/>
    </location>
</feature>
<keyword evidence="3 6" id="KW-0597">Phosphoprotein</keyword>
<keyword evidence="7" id="KW-0812">Transmembrane</keyword>
<evidence type="ECO:0000256" key="5">
    <source>
        <dbReference type="ARBA" id="ARBA00022777"/>
    </source>
</evidence>
<keyword evidence="7" id="KW-1133">Transmembrane helix</keyword>